<dbReference type="AlphaFoldDB" id="A0A512B5B0"/>
<dbReference type="RefSeq" id="WP_146904681.1">
    <property type="nucleotide sequence ID" value="NZ_BJYS01000052.1"/>
</dbReference>
<dbReference type="EMBL" id="BJYS01000052">
    <property type="protein sequence ID" value="GEO07139.1"/>
    <property type="molecule type" value="Genomic_DNA"/>
</dbReference>
<reference evidence="1 2" key="1">
    <citation type="submission" date="2019-07" db="EMBL/GenBank/DDBJ databases">
        <title>Whole genome shotgun sequence of Adhaeribacter aerolatus NBRC 106133.</title>
        <authorList>
            <person name="Hosoyama A."/>
            <person name="Uohara A."/>
            <person name="Ohji S."/>
            <person name="Ichikawa N."/>
        </authorList>
    </citation>
    <scope>NUCLEOTIDE SEQUENCE [LARGE SCALE GENOMIC DNA]</scope>
    <source>
        <strain evidence="1 2">NBRC 106133</strain>
    </source>
</reference>
<dbReference type="Proteomes" id="UP000321532">
    <property type="component" value="Unassembled WGS sequence"/>
</dbReference>
<gene>
    <name evidence="1" type="ORF">AAE02nite_48030</name>
</gene>
<evidence type="ECO:0000313" key="1">
    <source>
        <dbReference type="EMBL" id="GEO07139.1"/>
    </source>
</evidence>
<evidence type="ECO:0008006" key="3">
    <source>
        <dbReference type="Google" id="ProtNLM"/>
    </source>
</evidence>
<keyword evidence="2" id="KW-1185">Reference proteome</keyword>
<sequence length="62" mass="6991">MKNLEQFGLEVLDAAELQQVQGGVTEGGCIQPFPFPFLPHYPYPPFNPTPPFDYPTPIRPVF</sequence>
<proteinExistence type="predicted"/>
<organism evidence="1 2">
    <name type="scientific">Adhaeribacter aerolatus</name>
    <dbReference type="NCBI Taxonomy" id="670289"/>
    <lineage>
        <taxon>Bacteria</taxon>
        <taxon>Pseudomonadati</taxon>
        <taxon>Bacteroidota</taxon>
        <taxon>Cytophagia</taxon>
        <taxon>Cytophagales</taxon>
        <taxon>Hymenobacteraceae</taxon>
        <taxon>Adhaeribacter</taxon>
    </lineage>
</organism>
<protein>
    <recommendedName>
        <fullName evidence="3">Bacteriocin</fullName>
    </recommendedName>
</protein>
<name>A0A512B5B0_9BACT</name>
<comment type="caution">
    <text evidence="1">The sequence shown here is derived from an EMBL/GenBank/DDBJ whole genome shotgun (WGS) entry which is preliminary data.</text>
</comment>
<accession>A0A512B5B0</accession>
<evidence type="ECO:0000313" key="2">
    <source>
        <dbReference type="Proteomes" id="UP000321532"/>
    </source>
</evidence>